<evidence type="ECO:0000256" key="2">
    <source>
        <dbReference type="ARBA" id="ARBA00022692"/>
    </source>
</evidence>
<name>A0A6N2LR49_SALVM</name>
<accession>A0A6N2LR49</accession>
<evidence type="ECO:0000256" key="3">
    <source>
        <dbReference type="ARBA" id="ARBA00022989"/>
    </source>
</evidence>
<organism evidence="7">
    <name type="scientific">Salix viminalis</name>
    <name type="common">Common osier</name>
    <name type="synonym">Basket willow</name>
    <dbReference type="NCBI Taxonomy" id="40686"/>
    <lineage>
        <taxon>Eukaryota</taxon>
        <taxon>Viridiplantae</taxon>
        <taxon>Streptophyta</taxon>
        <taxon>Embryophyta</taxon>
        <taxon>Tracheophyta</taxon>
        <taxon>Spermatophyta</taxon>
        <taxon>Magnoliopsida</taxon>
        <taxon>eudicotyledons</taxon>
        <taxon>Gunneridae</taxon>
        <taxon>Pentapetalae</taxon>
        <taxon>rosids</taxon>
        <taxon>fabids</taxon>
        <taxon>Malpighiales</taxon>
        <taxon>Salicaceae</taxon>
        <taxon>Saliceae</taxon>
        <taxon>Salix</taxon>
    </lineage>
</organism>
<keyword evidence="3" id="KW-1133">Transmembrane helix</keyword>
<feature type="region of interest" description="Disordered" evidence="6">
    <location>
        <begin position="318"/>
        <end position="342"/>
    </location>
</feature>
<evidence type="ECO:0000256" key="6">
    <source>
        <dbReference type="SAM" id="MobiDB-lite"/>
    </source>
</evidence>
<dbReference type="PANTHER" id="PTHR31509">
    <property type="entry name" value="BPS1-LIKE PROTEIN"/>
    <property type="match status" value="1"/>
</dbReference>
<comment type="subcellular location">
    <subcellularLocation>
        <location evidence="1">Membrane</location>
        <topology evidence="1">Single-pass membrane protein</topology>
    </subcellularLocation>
</comment>
<dbReference type="EMBL" id="CAADRP010001596">
    <property type="protein sequence ID" value="VFU43795.1"/>
    <property type="molecule type" value="Genomic_DNA"/>
</dbReference>
<dbReference type="GO" id="GO:0016020">
    <property type="term" value="C:membrane"/>
    <property type="evidence" value="ECO:0007669"/>
    <property type="project" value="UniProtKB-SubCell"/>
</dbReference>
<dbReference type="Pfam" id="PF05633">
    <property type="entry name" value="ROH1-like"/>
    <property type="match status" value="2"/>
</dbReference>
<dbReference type="AlphaFoldDB" id="A0A6N2LR49"/>
<evidence type="ECO:0000256" key="1">
    <source>
        <dbReference type="ARBA" id="ARBA00004167"/>
    </source>
</evidence>
<proteinExistence type="inferred from homology"/>
<keyword evidence="4" id="KW-0472">Membrane</keyword>
<sequence>MFLTEKPSYPSFFFDSFNKQKKKKKVDPISHSFDESLLRCLNTLCNSQFSVTIDLSWLSSALAFLAFTHNQAITLLSTPKLSSSLNLYLDESLKILDLCNSITSEIERLRHRQLLLKYALHLINNSEDAEKLRRARASLRDWDNNSKGSRSDSTKNLEHSAMDLAFMLKEVPRGKISPDERIVRRTIYSVGLVTVLVAGAVAAALRGSTVPGAAVRAPSEFLWADSFNTLNSAISAELTRAGKKKQPLKELDDVETRLKEVIGAMDDAGGEKEKKKSLNGVVNELERATETLGDGLERLSNGVNEVFNTVMSSRKEMLDGMRVGQQKQLTTQEKKGRGSPPN</sequence>
<dbReference type="InterPro" id="IPR008511">
    <property type="entry name" value="ROH1-like"/>
</dbReference>
<comment type="similarity">
    <text evidence="5">Belongs to the ROH1 family.</text>
</comment>
<evidence type="ECO:0000256" key="4">
    <source>
        <dbReference type="ARBA" id="ARBA00023136"/>
    </source>
</evidence>
<keyword evidence="2" id="KW-0812">Transmembrane</keyword>
<gene>
    <name evidence="7" type="ORF">SVIM_LOCUS267252</name>
</gene>
<evidence type="ECO:0000313" key="7">
    <source>
        <dbReference type="EMBL" id="VFU43795.1"/>
    </source>
</evidence>
<protein>
    <submittedName>
        <fullName evidence="7">Uncharacterized protein</fullName>
    </submittedName>
</protein>
<evidence type="ECO:0000256" key="5">
    <source>
        <dbReference type="ARBA" id="ARBA00035114"/>
    </source>
</evidence>
<reference evidence="7" key="1">
    <citation type="submission" date="2019-03" db="EMBL/GenBank/DDBJ databases">
        <authorList>
            <person name="Mank J."/>
            <person name="Almeida P."/>
        </authorList>
    </citation>
    <scope>NUCLEOTIDE SEQUENCE</scope>
    <source>
        <strain evidence="7">78183</strain>
    </source>
</reference>